<name>A0A401G8I2_9APHY</name>
<sequence length="321" mass="35735">MSVTSTSPRRFYANAKTFDVQPMQKRTSFYAMPQGDTQIWLDWVHSERAANSSWGSSTSTTLVDDYKHNPTESKTHDNPLSLCYSLTPPTPHSPDSDMSSSQLSIDSASVFDEMPEIPFVSSPVQYGNPWHHYRKGSAGHDAEHFWSSVIRPTASQSSDRSIAVLGHTNDRVMGPSRQRSGSLDSMASSRSKPAPAKSILSSSSSIRTRTGRSPSSVKFLDMPTIHYQEYEPESPLSPEAPLEIKKLGLLDRILRPMKKPQLAPARPMISGPIPLWEKPPRRVCSGAASLRSVKSSRSLRSVRSCSSRLQTYWGRITRRDN</sequence>
<keyword evidence="3" id="KW-1185">Reference proteome</keyword>
<feature type="region of interest" description="Disordered" evidence="1">
    <location>
        <begin position="165"/>
        <end position="217"/>
    </location>
</feature>
<evidence type="ECO:0000313" key="3">
    <source>
        <dbReference type="Proteomes" id="UP000287166"/>
    </source>
</evidence>
<dbReference type="RefSeq" id="XP_027609387.1">
    <property type="nucleotide sequence ID" value="XM_027753586.1"/>
</dbReference>
<feature type="region of interest" description="Disordered" evidence="1">
    <location>
        <begin position="65"/>
        <end position="102"/>
    </location>
</feature>
<reference evidence="2 3" key="1">
    <citation type="journal article" date="2018" name="Sci. Rep.">
        <title>Genome sequence of the cauliflower mushroom Sparassis crispa (Hanabiratake) and its association with beneficial usage.</title>
        <authorList>
            <person name="Kiyama R."/>
            <person name="Furutani Y."/>
            <person name="Kawaguchi K."/>
            <person name="Nakanishi T."/>
        </authorList>
    </citation>
    <scope>NUCLEOTIDE SEQUENCE [LARGE SCALE GENOMIC DNA]</scope>
</reference>
<proteinExistence type="predicted"/>
<protein>
    <submittedName>
        <fullName evidence="2">Uncharacterized protein</fullName>
    </submittedName>
</protein>
<comment type="caution">
    <text evidence="2">The sequence shown here is derived from an EMBL/GenBank/DDBJ whole genome shotgun (WGS) entry which is preliminary data.</text>
</comment>
<accession>A0A401G8I2</accession>
<gene>
    <name evidence="2" type="ORF">SCP_0113630</name>
</gene>
<evidence type="ECO:0000256" key="1">
    <source>
        <dbReference type="SAM" id="MobiDB-lite"/>
    </source>
</evidence>
<dbReference type="AlphaFoldDB" id="A0A401G8I2"/>
<organism evidence="2 3">
    <name type="scientific">Sparassis crispa</name>
    <dbReference type="NCBI Taxonomy" id="139825"/>
    <lineage>
        <taxon>Eukaryota</taxon>
        <taxon>Fungi</taxon>
        <taxon>Dikarya</taxon>
        <taxon>Basidiomycota</taxon>
        <taxon>Agaricomycotina</taxon>
        <taxon>Agaricomycetes</taxon>
        <taxon>Polyporales</taxon>
        <taxon>Sparassidaceae</taxon>
        <taxon>Sparassis</taxon>
    </lineage>
</organism>
<dbReference type="Proteomes" id="UP000287166">
    <property type="component" value="Unassembled WGS sequence"/>
</dbReference>
<dbReference type="OrthoDB" id="2752724at2759"/>
<dbReference type="EMBL" id="BFAD01000001">
    <property type="protein sequence ID" value="GBE78474.1"/>
    <property type="molecule type" value="Genomic_DNA"/>
</dbReference>
<evidence type="ECO:0000313" key="2">
    <source>
        <dbReference type="EMBL" id="GBE78474.1"/>
    </source>
</evidence>
<feature type="compositionally biased region" description="Low complexity" evidence="1">
    <location>
        <begin position="185"/>
        <end position="216"/>
    </location>
</feature>
<dbReference type="InParanoid" id="A0A401G8I2"/>
<feature type="compositionally biased region" description="Basic and acidic residues" evidence="1">
    <location>
        <begin position="65"/>
        <end position="77"/>
    </location>
</feature>
<dbReference type="GeneID" id="38775391"/>